<evidence type="ECO:0000313" key="1">
    <source>
        <dbReference type="EMBL" id="CAG8529646.1"/>
    </source>
</evidence>
<keyword evidence="2" id="KW-1185">Reference proteome</keyword>
<dbReference type="Proteomes" id="UP000789525">
    <property type="component" value="Unassembled WGS sequence"/>
</dbReference>
<proteinExistence type="predicted"/>
<gene>
    <name evidence="1" type="ORF">ACOLOM_LOCUS4018</name>
</gene>
<sequence>MSTNAINIQLLPLEVLQYIFILSGNPHFPLVSQNFYKAANSQTSVKTQWLLCKFEGDCKKALHRGIKWKFFNKEILNQLDNLYHQQNPGCDVIPCENRSLPQWFFRKENDQMLELTKIFLDRKVSPDMMNGYPIVQSARIGNIKMAKLLIHYGAKVEMLALYVSVDRGNLEMVTLLLKHGCVQPDSKALEIAADRRAKNENLDKKAADNFGKIFELLKNYGAVENLRVVNAFGDDNNNDAGGHGRKSLILNTSSFYR</sequence>
<reference evidence="1" key="1">
    <citation type="submission" date="2021-06" db="EMBL/GenBank/DDBJ databases">
        <authorList>
            <person name="Kallberg Y."/>
            <person name="Tangrot J."/>
            <person name="Rosling A."/>
        </authorList>
    </citation>
    <scope>NUCLEOTIDE SEQUENCE</scope>
    <source>
        <strain evidence="1">CL356</strain>
    </source>
</reference>
<accession>A0ACA9LGK2</accession>
<evidence type="ECO:0000313" key="2">
    <source>
        <dbReference type="Proteomes" id="UP000789525"/>
    </source>
</evidence>
<dbReference type="EMBL" id="CAJVPT010006320">
    <property type="protein sequence ID" value="CAG8529646.1"/>
    <property type="molecule type" value="Genomic_DNA"/>
</dbReference>
<organism evidence="1 2">
    <name type="scientific">Acaulospora colombiana</name>
    <dbReference type="NCBI Taxonomy" id="27376"/>
    <lineage>
        <taxon>Eukaryota</taxon>
        <taxon>Fungi</taxon>
        <taxon>Fungi incertae sedis</taxon>
        <taxon>Mucoromycota</taxon>
        <taxon>Glomeromycotina</taxon>
        <taxon>Glomeromycetes</taxon>
        <taxon>Diversisporales</taxon>
        <taxon>Acaulosporaceae</taxon>
        <taxon>Acaulospora</taxon>
    </lineage>
</organism>
<comment type="caution">
    <text evidence="1">The sequence shown here is derived from an EMBL/GenBank/DDBJ whole genome shotgun (WGS) entry which is preliminary data.</text>
</comment>
<name>A0ACA9LGK2_9GLOM</name>
<protein>
    <submittedName>
        <fullName evidence="1">9547_t:CDS:1</fullName>
    </submittedName>
</protein>